<evidence type="ECO:0000313" key="2">
    <source>
        <dbReference type="Proteomes" id="UP000051373"/>
    </source>
</evidence>
<sequence>MKTNITARNFRLSDALMEYTTKKLEKLKRFDHYIIDADMILEKDKGISIIELTLSVKHSSVTSRVKNPDIYMGINDAVKKVERQLGKYEAKFRERKRLAQKTRRK</sequence>
<dbReference type="NCBIfam" id="TIGR00741">
    <property type="entry name" value="yfiA"/>
    <property type="match status" value="1"/>
</dbReference>
<comment type="caution">
    <text evidence="1">The sequence shown here is derived from an EMBL/GenBank/DDBJ whole genome shotgun (WGS) entry which is preliminary data.</text>
</comment>
<evidence type="ECO:0000313" key="1">
    <source>
        <dbReference type="EMBL" id="KPK64650.1"/>
    </source>
</evidence>
<dbReference type="InterPro" id="IPR003489">
    <property type="entry name" value="RHF/RaiA"/>
</dbReference>
<dbReference type="InterPro" id="IPR036567">
    <property type="entry name" value="RHF-like"/>
</dbReference>
<name>A0A0S8FX12_UNCW3</name>
<dbReference type="SUPFAM" id="SSF69754">
    <property type="entry name" value="Ribosome binding protein Y (YfiA homologue)"/>
    <property type="match status" value="1"/>
</dbReference>
<accession>A0A0S8FX12</accession>
<dbReference type="STRING" id="1703779.AMJ83_00105"/>
<organism evidence="1 2">
    <name type="scientific">candidate division WOR_3 bacterium SM23_42</name>
    <dbReference type="NCBI Taxonomy" id="1703779"/>
    <lineage>
        <taxon>Bacteria</taxon>
        <taxon>Bacteria division WOR-3</taxon>
    </lineage>
</organism>
<protein>
    <recommendedName>
        <fullName evidence="3">Ribosomal subunit interface protein</fullName>
    </recommendedName>
</protein>
<dbReference type="Gene3D" id="3.30.160.100">
    <property type="entry name" value="Ribosome hibernation promotion factor-like"/>
    <property type="match status" value="1"/>
</dbReference>
<proteinExistence type="predicted"/>
<reference evidence="1 2" key="1">
    <citation type="journal article" date="2015" name="Microbiome">
        <title>Genomic resolution of linkages in carbon, nitrogen, and sulfur cycling among widespread estuary sediment bacteria.</title>
        <authorList>
            <person name="Baker B.J."/>
            <person name="Lazar C.S."/>
            <person name="Teske A.P."/>
            <person name="Dick G.J."/>
        </authorList>
    </citation>
    <scope>NUCLEOTIDE SEQUENCE [LARGE SCALE GENOMIC DNA]</scope>
    <source>
        <strain evidence="1">SM23_42</strain>
    </source>
</reference>
<dbReference type="EMBL" id="LJUJ01000001">
    <property type="protein sequence ID" value="KPK64650.1"/>
    <property type="molecule type" value="Genomic_DNA"/>
</dbReference>
<dbReference type="Pfam" id="PF02482">
    <property type="entry name" value="Ribosomal_S30AE"/>
    <property type="match status" value="1"/>
</dbReference>
<evidence type="ECO:0008006" key="3">
    <source>
        <dbReference type="Google" id="ProtNLM"/>
    </source>
</evidence>
<dbReference type="CDD" id="cd00552">
    <property type="entry name" value="RaiA"/>
    <property type="match status" value="1"/>
</dbReference>
<dbReference type="Proteomes" id="UP000051373">
    <property type="component" value="Unassembled WGS sequence"/>
</dbReference>
<gene>
    <name evidence="1" type="ORF">AMJ83_00105</name>
</gene>
<dbReference type="AlphaFoldDB" id="A0A0S8FX12"/>